<dbReference type="CDD" id="cd00037">
    <property type="entry name" value="CLECT"/>
    <property type="match status" value="1"/>
</dbReference>
<dbReference type="Proteomes" id="UP001158576">
    <property type="component" value="Chromosome 1"/>
</dbReference>
<dbReference type="SUPFAM" id="SSF56436">
    <property type="entry name" value="C-type lectin-like"/>
    <property type="match status" value="1"/>
</dbReference>
<evidence type="ECO:0000313" key="6">
    <source>
        <dbReference type="Proteomes" id="UP001158576"/>
    </source>
</evidence>
<feature type="region of interest" description="Disordered" evidence="2">
    <location>
        <begin position="1"/>
        <end position="49"/>
    </location>
</feature>
<dbReference type="InterPro" id="IPR001304">
    <property type="entry name" value="C-type_lectin-like"/>
</dbReference>
<gene>
    <name evidence="5" type="ORF">OKIOD_LOCUS10439</name>
</gene>
<evidence type="ECO:0000259" key="4">
    <source>
        <dbReference type="PROSITE" id="PS50041"/>
    </source>
</evidence>
<dbReference type="InterPro" id="IPR018378">
    <property type="entry name" value="C-type_lectin_CS"/>
</dbReference>
<dbReference type="PROSITE" id="PS50041">
    <property type="entry name" value="C_TYPE_LECTIN_2"/>
    <property type="match status" value="1"/>
</dbReference>
<keyword evidence="1" id="KW-1015">Disulfide bond</keyword>
<dbReference type="InterPro" id="IPR050111">
    <property type="entry name" value="C-type_lectin/snaclec_domain"/>
</dbReference>
<keyword evidence="6" id="KW-1185">Reference proteome</keyword>
<dbReference type="InterPro" id="IPR016186">
    <property type="entry name" value="C-type_lectin-like/link_sf"/>
</dbReference>
<dbReference type="EMBL" id="OU015566">
    <property type="protein sequence ID" value="CAG5104923.1"/>
    <property type="molecule type" value="Genomic_DNA"/>
</dbReference>
<dbReference type="Gene3D" id="3.10.100.10">
    <property type="entry name" value="Mannose-Binding Protein A, subunit A"/>
    <property type="match status" value="1"/>
</dbReference>
<evidence type="ECO:0000256" key="1">
    <source>
        <dbReference type="ARBA" id="ARBA00023157"/>
    </source>
</evidence>
<evidence type="ECO:0000256" key="3">
    <source>
        <dbReference type="SAM" id="Phobius"/>
    </source>
</evidence>
<evidence type="ECO:0000313" key="5">
    <source>
        <dbReference type="EMBL" id="CAG5104923.1"/>
    </source>
</evidence>
<keyword evidence="3" id="KW-0812">Transmembrane</keyword>
<sequence length="247" mass="27865">MPSFGKCELPEDLNLDEYSQVNNDERPEEQTAPGTSPSQSPPPYFSVVVNNSPSAPSTSELATEQKSWMEKLKGISIILKIVIALFTIGGIVTPIVVSKTSLRSAPVSIEKIRCVEFRPMTSDFSDSTFPSSKATCNRIGGEVAFFLNQQEFEFFEDRDHPNEEWLGIFRVNGNQWFTPLGEESPVLNWRAGEPSNLEGREDCVQRRSTGKWNDVPCDSWNRSFSCRIERILNAPSKCNENELKSYR</sequence>
<dbReference type="PROSITE" id="PS00615">
    <property type="entry name" value="C_TYPE_LECTIN_1"/>
    <property type="match status" value="1"/>
</dbReference>
<organism evidence="5 6">
    <name type="scientific">Oikopleura dioica</name>
    <name type="common">Tunicate</name>
    <dbReference type="NCBI Taxonomy" id="34765"/>
    <lineage>
        <taxon>Eukaryota</taxon>
        <taxon>Metazoa</taxon>
        <taxon>Chordata</taxon>
        <taxon>Tunicata</taxon>
        <taxon>Appendicularia</taxon>
        <taxon>Copelata</taxon>
        <taxon>Oikopleuridae</taxon>
        <taxon>Oikopleura</taxon>
    </lineage>
</organism>
<keyword evidence="3" id="KW-0472">Membrane</keyword>
<evidence type="ECO:0000256" key="2">
    <source>
        <dbReference type="SAM" id="MobiDB-lite"/>
    </source>
</evidence>
<accession>A0ABN7SNM9</accession>
<name>A0ABN7SNM9_OIKDI</name>
<keyword evidence="3" id="KW-1133">Transmembrane helix</keyword>
<feature type="transmembrane region" description="Helical" evidence="3">
    <location>
        <begin position="77"/>
        <end position="97"/>
    </location>
</feature>
<reference evidence="5 6" key="1">
    <citation type="submission" date="2021-04" db="EMBL/GenBank/DDBJ databases">
        <authorList>
            <person name="Bliznina A."/>
        </authorList>
    </citation>
    <scope>NUCLEOTIDE SEQUENCE [LARGE SCALE GENOMIC DNA]</scope>
</reference>
<feature type="domain" description="C-type lectin" evidence="4">
    <location>
        <begin position="113"/>
        <end position="218"/>
    </location>
</feature>
<dbReference type="InterPro" id="IPR016187">
    <property type="entry name" value="CTDL_fold"/>
</dbReference>
<proteinExistence type="predicted"/>
<dbReference type="PANTHER" id="PTHR22803">
    <property type="entry name" value="MANNOSE, PHOSPHOLIPASE, LECTIN RECEPTOR RELATED"/>
    <property type="match status" value="1"/>
</dbReference>
<dbReference type="SMART" id="SM00034">
    <property type="entry name" value="CLECT"/>
    <property type="match status" value="1"/>
</dbReference>
<protein>
    <submittedName>
        <fullName evidence="5">Oidioi.mRNA.OKI2018_I69.chr1.g1674.t1.cds</fullName>
    </submittedName>
</protein>
<dbReference type="Pfam" id="PF00059">
    <property type="entry name" value="Lectin_C"/>
    <property type="match status" value="1"/>
</dbReference>